<evidence type="ECO:0000256" key="1">
    <source>
        <dbReference type="SAM" id="MobiDB-lite"/>
    </source>
</evidence>
<dbReference type="AlphaFoldDB" id="A0A1F6EGC5"/>
<dbReference type="EMBL" id="MFLY01000035">
    <property type="protein sequence ID" value="OGG72695.1"/>
    <property type="molecule type" value="Genomic_DNA"/>
</dbReference>
<gene>
    <name evidence="2" type="ORF">A3A38_00720</name>
</gene>
<comment type="caution">
    <text evidence="2">The sequence shown here is derived from an EMBL/GenBank/DDBJ whole genome shotgun (WGS) entry which is preliminary data.</text>
</comment>
<name>A0A1F6EGC5_9BACT</name>
<proteinExistence type="predicted"/>
<feature type="region of interest" description="Disordered" evidence="1">
    <location>
        <begin position="1"/>
        <end position="20"/>
    </location>
</feature>
<reference evidence="2 3" key="1">
    <citation type="journal article" date="2016" name="Nat. Commun.">
        <title>Thousands of microbial genomes shed light on interconnected biogeochemical processes in an aquifer system.</title>
        <authorList>
            <person name="Anantharaman K."/>
            <person name="Brown C.T."/>
            <person name="Hug L.A."/>
            <person name="Sharon I."/>
            <person name="Castelle C.J."/>
            <person name="Probst A.J."/>
            <person name="Thomas B.C."/>
            <person name="Singh A."/>
            <person name="Wilkins M.J."/>
            <person name="Karaoz U."/>
            <person name="Brodie E.L."/>
            <person name="Williams K.H."/>
            <person name="Hubbard S.S."/>
            <person name="Banfield J.F."/>
        </authorList>
    </citation>
    <scope>NUCLEOTIDE SEQUENCE [LARGE SCALE GENOMIC DNA]</scope>
</reference>
<protein>
    <submittedName>
        <fullName evidence="2">Uncharacterized protein</fullName>
    </submittedName>
</protein>
<organism evidence="2 3">
    <name type="scientific">Candidatus Kaiserbacteria bacterium RIFCSPLOWO2_01_FULL_53_17</name>
    <dbReference type="NCBI Taxonomy" id="1798511"/>
    <lineage>
        <taxon>Bacteria</taxon>
        <taxon>Candidatus Kaiseribacteriota</taxon>
    </lineage>
</organism>
<feature type="compositionally biased region" description="Basic and acidic residues" evidence="1">
    <location>
        <begin position="8"/>
        <end position="20"/>
    </location>
</feature>
<evidence type="ECO:0000313" key="2">
    <source>
        <dbReference type="EMBL" id="OGG72695.1"/>
    </source>
</evidence>
<dbReference type="Proteomes" id="UP000177306">
    <property type="component" value="Unassembled WGS sequence"/>
</dbReference>
<evidence type="ECO:0000313" key="3">
    <source>
        <dbReference type="Proteomes" id="UP000177306"/>
    </source>
</evidence>
<sequence>MHNGGMKEVPDWQKKRAERQRERVQKRLEVLAKLGLTPKSIVGKERVHVQTADGKDYKVLNITPEGFISYRYMTSIRQIDPLKTEIRTVERSAEDEESRES</sequence>
<accession>A0A1F6EGC5</accession>